<accession>A0A543GHT0</accession>
<dbReference type="AlphaFoldDB" id="A0A543GHT0"/>
<evidence type="ECO:0000313" key="5">
    <source>
        <dbReference type="Proteomes" id="UP000319818"/>
    </source>
</evidence>
<dbReference type="PROSITE" id="PS51186">
    <property type="entry name" value="GNAT"/>
    <property type="match status" value="1"/>
</dbReference>
<dbReference type="OrthoDB" id="273614at2"/>
<dbReference type="EMBL" id="VFPH01000001">
    <property type="protein sequence ID" value="TQM45638.1"/>
    <property type="molecule type" value="Genomic_DNA"/>
</dbReference>
<dbReference type="RefSeq" id="WP_142101366.1">
    <property type="nucleotide sequence ID" value="NZ_VFPH01000001.1"/>
</dbReference>
<evidence type="ECO:0000256" key="2">
    <source>
        <dbReference type="ARBA" id="ARBA00023315"/>
    </source>
</evidence>
<evidence type="ECO:0000259" key="3">
    <source>
        <dbReference type="PROSITE" id="PS51186"/>
    </source>
</evidence>
<dbReference type="Proteomes" id="UP000319818">
    <property type="component" value="Unassembled WGS sequence"/>
</dbReference>
<dbReference type="GO" id="GO:0016747">
    <property type="term" value="F:acyltransferase activity, transferring groups other than amino-acyl groups"/>
    <property type="evidence" value="ECO:0007669"/>
    <property type="project" value="InterPro"/>
</dbReference>
<dbReference type="Gene3D" id="3.40.630.30">
    <property type="match status" value="1"/>
</dbReference>
<name>A0A543GHT0_9PSEU</name>
<dbReference type="PANTHER" id="PTHR43877">
    <property type="entry name" value="AMINOALKYLPHOSPHONATE N-ACETYLTRANSFERASE-RELATED-RELATED"/>
    <property type="match status" value="1"/>
</dbReference>
<dbReference type="InterPro" id="IPR000182">
    <property type="entry name" value="GNAT_dom"/>
</dbReference>
<protein>
    <submittedName>
        <fullName evidence="4">Ribosomal protein S18 acetylase RimI-like enzyme</fullName>
    </submittedName>
</protein>
<dbReference type="Pfam" id="PF00583">
    <property type="entry name" value="Acetyltransf_1"/>
    <property type="match status" value="1"/>
</dbReference>
<dbReference type="CDD" id="cd04301">
    <property type="entry name" value="NAT_SF"/>
    <property type="match status" value="1"/>
</dbReference>
<organism evidence="4 5">
    <name type="scientific">Pseudonocardia cypriaca</name>
    <dbReference type="NCBI Taxonomy" id="882449"/>
    <lineage>
        <taxon>Bacteria</taxon>
        <taxon>Bacillati</taxon>
        <taxon>Actinomycetota</taxon>
        <taxon>Actinomycetes</taxon>
        <taxon>Pseudonocardiales</taxon>
        <taxon>Pseudonocardiaceae</taxon>
        <taxon>Pseudonocardia</taxon>
    </lineage>
</organism>
<gene>
    <name evidence="4" type="ORF">FB388_3038</name>
</gene>
<evidence type="ECO:0000256" key="1">
    <source>
        <dbReference type="ARBA" id="ARBA00022679"/>
    </source>
</evidence>
<reference evidence="4 5" key="1">
    <citation type="submission" date="2019-06" db="EMBL/GenBank/DDBJ databases">
        <title>Sequencing the genomes of 1000 actinobacteria strains.</title>
        <authorList>
            <person name="Klenk H.-P."/>
        </authorList>
    </citation>
    <scope>NUCLEOTIDE SEQUENCE [LARGE SCALE GENOMIC DNA]</scope>
    <source>
        <strain evidence="4 5">DSM 45511</strain>
    </source>
</reference>
<keyword evidence="5" id="KW-1185">Reference proteome</keyword>
<dbReference type="InterPro" id="IPR050832">
    <property type="entry name" value="Bact_Acetyltransf"/>
</dbReference>
<proteinExistence type="predicted"/>
<dbReference type="GO" id="GO:0005840">
    <property type="term" value="C:ribosome"/>
    <property type="evidence" value="ECO:0007669"/>
    <property type="project" value="UniProtKB-KW"/>
</dbReference>
<comment type="caution">
    <text evidence="4">The sequence shown here is derived from an EMBL/GenBank/DDBJ whole genome shotgun (WGS) entry which is preliminary data.</text>
</comment>
<keyword evidence="1" id="KW-0808">Transferase</keyword>
<sequence length="164" mass="17793">MDIEITSGSLTDVDALAPLWMAMVEHHRTVVAGRVPVRSAGEAWERRRLEYVSWLQDGAGLLFLARREGADQVIGYAMCRLVPSGPTFDLGPIRGDVESLSVSPQARGAGAGTALLSAVRAELERRGCRHWSISVAADNAAAVRLYERLGFRPLVQMMHAPLTG</sequence>
<keyword evidence="2" id="KW-0012">Acyltransferase</keyword>
<dbReference type="InterPro" id="IPR016181">
    <property type="entry name" value="Acyl_CoA_acyltransferase"/>
</dbReference>
<feature type="domain" description="N-acetyltransferase" evidence="3">
    <location>
        <begin position="3"/>
        <end position="164"/>
    </location>
</feature>
<evidence type="ECO:0000313" key="4">
    <source>
        <dbReference type="EMBL" id="TQM45638.1"/>
    </source>
</evidence>
<keyword evidence="4" id="KW-0687">Ribonucleoprotein</keyword>
<keyword evidence="4" id="KW-0689">Ribosomal protein</keyword>
<dbReference type="SUPFAM" id="SSF55729">
    <property type="entry name" value="Acyl-CoA N-acyltransferases (Nat)"/>
    <property type="match status" value="1"/>
</dbReference>